<comment type="caution">
    <text evidence="1">The sequence shown here is derived from an EMBL/GenBank/DDBJ whole genome shotgun (WGS) entry which is preliminary data.</text>
</comment>
<name>A0AAV8ZFB7_9CUCU</name>
<evidence type="ECO:0000313" key="2">
    <source>
        <dbReference type="Proteomes" id="UP001162156"/>
    </source>
</evidence>
<evidence type="ECO:0008006" key="3">
    <source>
        <dbReference type="Google" id="ProtNLM"/>
    </source>
</evidence>
<sequence>MRTYKKKSQRGLTPPDVMLIAVRAVKIDHRSLRETSRDFKIPLMTLRRYCQTFSDEEINAGNAPNTVVGYIANRQVFTPEQETQRSDYVKKAADIYFGLSPKEVRRMAVWFASSLNLRMPENWKKLELAGADWFPAFLKRNTTLSIRSPEVKSLSRATSFNKTNVSAFFDNL</sequence>
<dbReference type="AlphaFoldDB" id="A0AAV8ZFB7"/>
<protein>
    <recommendedName>
        <fullName evidence="3">Transposase</fullName>
    </recommendedName>
</protein>
<dbReference type="Proteomes" id="UP001162156">
    <property type="component" value="Unassembled WGS sequence"/>
</dbReference>
<gene>
    <name evidence="1" type="ORF">NQ314_005681</name>
</gene>
<dbReference type="EMBL" id="JANEYF010001578">
    <property type="protein sequence ID" value="KAJ8962964.1"/>
    <property type="molecule type" value="Genomic_DNA"/>
</dbReference>
<reference evidence="1" key="1">
    <citation type="journal article" date="2023" name="Insect Mol. Biol.">
        <title>Genome sequencing provides insights into the evolution of gene families encoding plant cell wall-degrading enzymes in longhorned beetles.</title>
        <authorList>
            <person name="Shin N.R."/>
            <person name="Okamura Y."/>
            <person name="Kirsch R."/>
            <person name="Pauchet Y."/>
        </authorList>
    </citation>
    <scope>NUCLEOTIDE SEQUENCE</scope>
    <source>
        <strain evidence="1">RBIC_L_NR</strain>
    </source>
</reference>
<proteinExistence type="predicted"/>
<organism evidence="1 2">
    <name type="scientific">Rhamnusium bicolor</name>
    <dbReference type="NCBI Taxonomy" id="1586634"/>
    <lineage>
        <taxon>Eukaryota</taxon>
        <taxon>Metazoa</taxon>
        <taxon>Ecdysozoa</taxon>
        <taxon>Arthropoda</taxon>
        <taxon>Hexapoda</taxon>
        <taxon>Insecta</taxon>
        <taxon>Pterygota</taxon>
        <taxon>Neoptera</taxon>
        <taxon>Endopterygota</taxon>
        <taxon>Coleoptera</taxon>
        <taxon>Polyphaga</taxon>
        <taxon>Cucujiformia</taxon>
        <taxon>Chrysomeloidea</taxon>
        <taxon>Cerambycidae</taxon>
        <taxon>Lepturinae</taxon>
        <taxon>Rhagiini</taxon>
        <taxon>Rhamnusium</taxon>
    </lineage>
</organism>
<keyword evidence="2" id="KW-1185">Reference proteome</keyword>
<accession>A0AAV8ZFB7</accession>
<evidence type="ECO:0000313" key="1">
    <source>
        <dbReference type="EMBL" id="KAJ8962964.1"/>
    </source>
</evidence>